<dbReference type="InterPro" id="IPR000182">
    <property type="entry name" value="GNAT_dom"/>
</dbReference>
<sequence length="169" mass="18107">MIAYRPATPADAAELGAVATRAYTETFVGLYRQGDLDTFLAAAFGPTGLQAHVAQPAYTIRVACAGGAIVGFCKLGPVVFPGDWPPGAIELHQLYVLAEHLGAGVGPALMDWAIATARAQGGSELLLSVYVDNHRAKRFYARYGFEDIGRYDFAVGETIDEDRIMRLAL</sequence>
<feature type="domain" description="N-acetyltransferase" evidence="3">
    <location>
        <begin position="2"/>
        <end position="169"/>
    </location>
</feature>
<accession>A0A369VUC0</accession>
<dbReference type="GO" id="GO:0016747">
    <property type="term" value="F:acyltransferase activity, transferring groups other than amino-acyl groups"/>
    <property type="evidence" value="ECO:0007669"/>
    <property type="project" value="InterPro"/>
</dbReference>
<keyword evidence="2" id="KW-0012">Acyltransferase</keyword>
<keyword evidence="5" id="KW-1185">Reference proteome</keyword>
<name>A0A369VUC0_9SPHN</name>
<protein>
    <submittedName>
        <fullName evidence="4">GNAT family N-acetyltransferase</fullName>
    </submittedName>
</protein>
<dbReference type="AlphaFoldDB" id="A0A369VUC0"/>
<dbReference type="EMBL" id="QQNB01000003">
    <property type="protein sequence ID" value="RDE04790.1"/>
    <property type="molecule type" value="Genomic_DNA"/>
</dbReference>
<reference evidence="4 5" key="1">
    <citation type="submission" date="2018-07" db="EMBL/GenBank/DDBJ databases">
        <title>a novel species of Sphingomonas isolated from the rhizosphere soil of Araceae plant.</title>
        <authorList>
            <person name="Zhiyong W."/>
            <person name="Qinglan Z."/>
            <person name="Zhiwei F."/>
            <person name="Ding X."/>
            <person name="Gejiao W."/>
            <person name="Shixue Z."/>
        </authorList>
    </citation>
    <scope>NUCLEOTIDE SEQUENCE [LARGE SCALE GENOMIC DNA]</scope>
    <source>
        <strain evidence="4 5">WZY 27</strain>
    </source>
</reference>
<dbReference type="PROSITE" id="PS51186">
    <property type="entry name" value="GNAT"/>
    <property type="match status" value="1"/>
</dbReference>
<dbReference type="PANTHER" id="PTHR43877">
    <property type="entry name" value="AMINOALKYLPHOSPHONATE N-ACETYLTRANSFERASE-RELATED-RELATED"/>
    <property type="match status" value="1"/>
</dbReference>
<evidence type="ECO:0000259" key="3">
    <source>
        <dbReference type="PROSITE" id="PS51186"/>
    </source>
</evidence>
<dbReference type="Pfam" id="PF00583">
    <property type="entry name" value="Acetyltransf_1"/>
    <property type="match status" value="1"/>
</dbReference>
<dbReference type="SUPFAM" id="SSF55729">
    <property type="entry name" value="Acyl-CoA N-acyltransferases (Nat)"/>
    <property type="match status" value="1"/>
</dbReference>
<dbReference type="InterPro" id="IPR050832">
    <property type="entry name" value="Bact_Acetyltransf"/>
</dbReference>
<keyword evidence="1 4" id="KW-0808">Transferase</keyword>
<proteinExistence type="predicted"/>
<organism evidence="4 5">
    <name type="scientific">Sphingomonas aracearum</name>
    <dbReference type="NCBI Taxonomy" id="2283317"/>
    <lineage>
        <taxon>Bacteria</taxon>
        <taxon>Pseudomonadati</taxon>
        <taxon>Pseudomonadota</taxon>
        <taxon>Alphaproteobacteria</taxon>
        <taxon>Sphingomonadales</taxon>
        <taxon>Sphingomonadaceae</taxon>
        <taxon>Sphingomonas</taxon>
    </lineage>
</organism>
<evidence type="ECO:0000313" key="4">
    <source>
        <dbReference type="EMBL" id="RDE04790.1"/>
    </source>
</evidence>
<evidence type="ECO:0000256" key="2">
    <source>
        <dbReference type="ARBA" id="ARBA00023315"/>
    </source>
</evidence>
<dbReference type="OrthoDB" id="143110at2"/>
<dbReference type="CDD" id="cd04301">
    <property type="entry name" value="NAT_SF"/>
    <property type="match status" value="1"/>
</dbReference>
<dbReference type="InterPro" id="IPR016181">
    <property type="entry name" value="Acyl_CoA_acyltransferase"/>
</dbReference>
<evidence type="ECO:0000256" key="1">
    <source>
        <dbReference type="ARBA" id="ARBA00022679"/>
    </source>
</evidence>
<dbReference type="Gene3D" id="3.40.630.30">
    <property type="match status" value="1"/>
</dbReference>
<evidence type="ECO:0000313" key="5">
    <source>
        <dbReference type="Proteomes" id="UP000253918"/>
    </source>
</evidence>
<dbReference type="RefSeq" id="WP_114688527.1">
    <property type="nucleotide sequence ID" value="NZ_QQNB01000003.1"/>
</dbReference>
<comment type="caution">
    <text evidence="4">The sequence shown here is derived from an EMBL/GenBank/DDBJ whole genome shotgun (WGS) entry which is preliminary data.</text>
</comment>
<dbReference type="Proteomes" id="UP000253918">
    <property type="component" value="Unassembled WGS sequence"/>
</dbReference>
<gene>
    <name evidence="4" type="ORF">DVW87_14530</name>
</gene>